<comment type="function">
    <text evidence="6">Provides the precursors necessary for DNA synthesis. Catalyzes the biosynthesis of deoxyribonucleotides from the corresponding ribonucleotides.</text>
</comment>
<dbReference type="PANTHER" id="PTHR11573">
    <property type="entry name" value="RIBONUCLEOSIDE-DIPHOSPHATE REDUCTASE LARGE CHAIN"/>
    <property type="match status" value="1"/>
</dbReference>
<organism evidence="8 9">
    <name type="scientific">Bacillus carboniphilus</name>
    <dbReference type="NCBI Taxonomy" id="86663"/>
    <lineage>
        <taxon>Bacteria</taxon>
        <taxon>Bacillati</taxon>
        <taxon>Bacillota</taxon>
        <taxon>Bacilli</taxon>
        <taxon>Bacillales</taxon>
        <taxon>Bacillaceae</taxon>
        <taxon>Bacillus</taxon>
    </lineage>
</organism>
<dbReference type="CDD" id="cd01679">
    <property type="entry name" value="RNR_I"/>
    <property type="match status" value="1"/>
</dbReference>
<evidence type="ECO:0000256" key="1">
    <source>
        <dbReference type="ARBA" id="ARBA00010406"/>
    </source>
</evidence>
<dbReference type="Proteomes" id="UP001500782">
    <property type="component" value="Unassembled WGS sequence"/>
</dbReference>
<dbReference type="EC" id="1.17.4.1" evidence="2 6"/>
<evidence type="ECO:0000313" key="8">
    <source>
        <dbReference type="EMBL" id="GAA0343999.1"/>
    </source>
</evidence>
<comment type="catalytic activity">
    <reaction evidence="5 6">
        <text>a 2'-deoxyribonucleoside 5'-diphosphate + [thioredoxin]-disulfide + H2O = a ribonucleoside 5'-diphosphate + [thioredoxin]-dithiol</text>
        <dbReference type="Rhea" id="RHEA:23252"/>
        <dbReference type="Rhea" id="RHEA-COMP:10698"/>
        <dbReference type="Rhea" id="RHEA-COMP:10700"/>
        <dbReference type="ChEBI" id="CHEBI:15377"/>
        <dbReference type="ChEBI" id="CHEBI:29950"/>
        <dbReference type="ChEBI" id="CHEBI:50058"/>
        <dbReference type="ChEBI" id="CHEBI:57930"/>
        <dbReference type="ChEBI" id="CHEBI:73316"/>
        <dbReference type="EC" id="1.17.4.1"/>
    </reaction>
</comment>
<dbReference type="PRINTS" id="PR01183">
    <property type="entry name" value="RIBORDTASEM1"/>
</dbReference>
<comment type="similarity">
    <text evidence="1 6">Belongs to the ribonucleoside diphosphate reductase large chain family.</text>
</comment>
<dbReference type="SUPFAM" id="SSF51998">
    <property type="entry name" value="PFL-like glycyl radical enzymes"/>
    <property type="match status" value="1"/>
</dbReference>
<dbReference type="InterPro" id="IPR039718">
    <property type="entry name" value="Rrm1"/>
</dbReference>
<evidence type="ECO:0000256" key="5">
    <source>
        <dbReference type="ARBA" id="ARBA00047754"/>
    </source>
</evidence>
<accession>A0ABN0WQ85</accession>
<dbReference type="InterPro" id="IPR000788">
    <property type="entry name" value="RNR_lg_C"/>
</dbReference>
<dbReference type="NCBIfam" id="NF006665">
    <property type="entry name" value="PRK09209.1"/>
    <property type="match status" value="1"/>
</dbReference>
<keyword evidence="3 6" id="KW-0560">Oxidoreductase</keyword>
<evidence type="ECO:0000256" key="6">
    <source>
        <dbReference type="RuleBase" id="RU003410"/>
    </source>
</evidence>
<gene>
    <name evidence="8" type="ORF">GCM10008967_38050</name>
</gene>
<dbReference type="NCBIfam" id="TIGR02506">
    <property type="entry name" value="NrdE_NrdA"/>
    <property type="match status" value="1"/>
</dbReference>
<dbReference type="PANTHER" id="PTHR11573:SF6">
    <property type="entry name" value="RIBONUCLEOSIDE-DIPHOSPHATE REDUCTASE LARGE SUBUNIT"/>
    <property type="match status" value="1"/>
</dbReference>
<evidence type="ECO:0000256" key="4">
    <source>
        <dbReference type="ARBA" id="ARBA00023116"/>
    </source>
</evidence>
<dbReference type="SUPFAM" id="SSF48168">
    <property type="entry name" value="R1 subunit of ribonucleotide reductase, N-terminal domain"/>
    <property type="match status" value="1"/>
</dbReference>
<keyword evidence="9" id="KW-1185">Reference proteome</keyword>
<evidence type="ECO:0000256" key="2">
    <source>
        <dbReference type="ARBA" id="ARBA00012274"/>
    </source>
</evidence>
<sequence length="761" mass="87534">MITTVDSELNLVLNTIEQAAKEYKLDTTHLKEQIMKVAEREEVNQTALLYALNQIKMDEPNWTYLAARLYVRDLYKQAAQNRGYDVGKKYGNLNQLIRILVEKGIYSSHLISAYTKEEIDELEQSIKPEKDYLFNYIGLFLLADRYLARDHDRNLYELPQERFMVIAMTIMSQEKKEKRLELVKEAYWAMSNLYMTVATPTLSNAGKNFGQLSSCFIDTVDDSLDGIYLNNWDIARLSKDGGGIGVYFGKVRALGSDIKKFKGNSSGVVPWIRLINDTAVSVDQLGQRQGAIAVYLDVFHKDIMNGFLDLKTNNGDERRKAHDIFTGVAIPDLFMKKLQETDENGRSIGEWHTFCPHQVKQIMGWKDEQGNPLGLEDFYDERDCLYFTQKYEEAVGNPLLPRKTYRAMDIMARIMVSQLETGTPYMFYRDEVNRQNPNKHLRGVGRTSIYCSNLCTEIAQNMSATHIVKEYVNEDGDIVIVRKPGEFVVCNLSSINLARAVSHSILPRLIKIQVRMLDNVIDLNAISVRQAEQTNKKYRAVGLGTFGWHHLLSLIGIHWESEDAVKYADKLYESIAFQTIKASMELSKEKGSYSQFEGSEWQTGRYFERRSYVSEKWQELQSNVAKHGIRNGWLMAVAPNSSTAKIGGSTDGIDPIYSVEYAEEKKNFKFKVTAPDLDHRTYLYYRRARHELDQLWSIKQNAARQRHIDQGVSFNLYVRHDIKAKDLLNLHVEAWKKGLKTTYYVRSTSQAEIEECEACHS</sequence>
<dbReference type="Gene3D" id="3.20.70.20">
    <property type="match status" value="1"/>
</dbReference>
<dbReference type="EMBL" id="BAAADJ010000062">
    <property type="protein sequence ID" value="GAA0343999.1"/>
    <property type="molecule type" value="Genomic_DNA"/>
</dbReference>
<evidence type="ECO:0000259" key="7">
    <source>
        <dbReference type="PROSITE" id="PS00089"/>
    </source>
</evidence>
<feature type="domain" description="Ribonucleotide reductase large subunit" evidence="7">
    <location>
        <begin position="617"/>
        <end position="639"/>
    </location>
</feature>
<keyword evidence="4 6" id="KW-0215">Deoxyribonucleotide synthesis</keyword>
<dbReference type="InterPro" id="IPR013509">
    <property type="entry name" value="RNR_lsu_N"/>
</dbReference>
<dbReference type="Pfam" id="PF02867">
    <property type="entry name" value="Ribonuc_red_lgC"/>
    <property type="match status" value="1"/>
</dbReference>
<dbReference type="InterPro" id="IPR008926">
    <property type="entry name" value="RNR_R1-su_N"/>
</dbReference>
<name>A0ABN0WQ85_9BACI</name>
<comment type="caution">
    <text evidence="8">The sequence shown here is derived from an EMBL/GenBank/DDBJ whole genome shotgun (WGS) entry which is preliminary data.</text>
</comment>
<dbReference type="RefSeq" id="WP_343802755.1">
    <property type="nucleotide sequence ID" value="NZ_BAAADJ010000062.1"/>
</dbReference>
<dbReference type="PROSITE" id="PS00089">
    <property type="entry name" value="RIBORED_LARGE"/>
    <property type="match status" value="1"/>
</dbReference>
<proteinExistence type="inferred from homology"/>
<dbReference type="InterPro" id="IPR013346">
    <property type="entry name" value="NrdE_NrdA_C"/>
</dbReference>
<evidence type="ECO:0000256" key="3">
    <source>
        <dbReference type="ARBA" id="ARBA00023002"/>
    </source>
</evidence>
<reference evidence="8 9" key="1">
    <citation type="journal article" date="2019" name="Int. J. Syst. Evol. Microbiol.">
        <title>The Global Catalogue of Microorganisms (GCM) 10K type strain sequencing project: providing services to taxonomists for standard genome sequencing and annotation.</title>
        <authorList>
            <consortium name="The Broad Institute Genomics Platform"/>
            <consortium name="The Broad Institute Genome Sequencing Center for Infectious Disease"/>
            <person name="Wu L."/>
            <person name="Ma J."/>
        </authorList>
    </citation>
    <scope>NUCLEOTIDE SEQUENCE [LARGE SCALE GENOMIC DNA]</scope>
    <source>
        <strain evidence="8 9">JCM 9731</strain>
    </source>
</reference>
<dbReference type="Pfam" id="PF00317">
    <property type="entry name" value="Ribonuc_red_lgN"/>
    <property type="match status" value="1"/>
</dbReference>
<protein>
    <recommendedName>
        <fullName evidence="2 6">Ribonucleoside-diphosphate reductase</fullName>
        <ecNumber evidence="2 6">1.17.4.1</ecNumber>
    </recommendedName>
</protein>
<evidence type="ECO:0000313" key="9">
    <source>
        <dbReference type="Proteomes" id="UP001500782"/>
    </source>
</evidence>